<dbReference type="InterPro" id="IPR052906">
    <property type="entry name" value="Type_IV_Methyl-Rstrct_Enzyme"/>
</dbReference>
<evidence type="ECO:0000259" key="1">
    <source>
        <dbReference type="Pfam" id="PF04471"/>
    </source>
</evidence>
<dbReference type="PANTHER" id="PTHR30015">
    <property type="entry name" value="MRR RESTRICTION SYSTEM PROTEIN"/>
    <property type="match status" value="1"/>
</dbReference>
<gene>
    <name evidence="2" type="ORF">SAMN02745204_00029</name>
</gene>
<dbReference type="EMBL" id="FQUK01000001">
    <property type="protein sequence ID" value="SHE27189.1"/>
    <property type="molecule type" value="Genomic_DNA"/>
</dbReference>
<dbReference type="InterPro" id="IPR011335">
    <property type="entry name" value="Restrct_endonuc-II-like"/>
</dbReference>
<dbReference type="RefSeq" id="WP_072754612.1">
    <property type="nucleotide sequence ID" value="NZ_FQUK01000001.1"/>
</dbReference>
<dbReference type="Gene3D" id="3.40.1350.10">
    <property type="match status" value="1"/>
</dbReference>
<dbReference type="STRING" id="213588.SAMN02745204_00029"/>
<dbReference type="InterPro" id="IPR011856">
    <property type="entry name" value="tRNA_endonuc-like_dom_sf"/>
</dbReference>
<dbReference type="SUPFAM" id="SSF52980">
    <property type="entry name" value="Restriction endonuclease-like"/>
    <property type="match status" value="1"/>
</dbReference>
<dbReference type="AlphaFoldDB" id="A0A1M4S4S8"/>
<dbReference type="InterPro" id="IPR007560">
    <property type="entry name" value="Restrct_endonuc_IV_Mrr"/>
</dbReference>
<evidence type="ECO:0000313" key="2">
    <source>
        <dbReference type="EMBL" id="SHE27189.1"/>
    </source>
</evidence>
<name>A0A1M4S4S8_9GAMM</name>
<evidence type="ECO:0000313" key="3">
    <source>
        <dbReference type="Proteomes" id="UP000242857"/>
    </source>
</evidence>
<feature type="domain" description="Restriction endonuclease type IV Mrr" evidence="1">
    <location>
        <begin position="183"/>
        <end position="299"/>
    </location>
</feature>
<keyword evidence="3" id="KW-1185">Reference proteome</keyword>
<reference evidence="3" key="1">
    <citation type="submission" date="2016-11" db="EMBL/GenBank/DDBJ databases">
        <authorList>
            <person name="Varghese N."/>
            <person name="Submissions S."/>
        </authorList>
    </citation>
    <scope>NUCLEOTIDE SEQUENCE [LARGE SCALE GENOMIC DNA]</scope>
    <source>
        <strain evidence="3">DSM 14834</strain>
    </source>
</reference>
<proteinExistence type="predicted"/>
<accession>A0A1M4S4S8</accession>
<dbReference type="Proteomes" id="UP000242857">
    <property type="component" value="Unassembled WGS sequence"/>
</dbReference>
<dbReference type="OrthoDB" id="9781481at2"/>
<dbReference type="GO" id="GO:0003677">
    <property type="term" value="F:DNA binding"/>
    <property type="evidence" value="ECO:0007669"/>
    <property type="project" value="InterPro"/>
</dbReference>
<dbReference type="GO" id="GO:0009307">
    <property type="term" value="P:DNA restriction-modification system"/>
    <property type="evidence" value="ECO:0007669"/>
    <property type="project" value="InterPro"/>
</dbReference>
<sequence>MTNVWCVRADFGTFTKHFVEGGYVAIGWLPSTDLSSIKSRDELYPIYKAEHPEDTSNIVIGQQVGQIARFLLEIAAGDYVITPAADTEWLHYGQVAPQPSYYFAAGDDGCPYRHRRRVVWAKERLKRGDFSVPFQNTIRASLTVFAVSQRDEFLAAIGRSDLAPRSAPSLYDPYRVVLEQVLELDDKEFEILVGHLLTALGFEGSEVTGKTGDGGVDATGELNVANLAKVKVFVQAKRYRLGAKVSANTVRQLRQAIPFGGQGAFITTADFQNAAADVALEPGFPRIGLINGRQLVDLLIEHWGDIPPEFRERLGLKPGLVLA</sequence>
<dbReference type="PANTHER" id="PTHR30015:SF7">
    <property type="entry name" value="TYPE IV METHYL-DIRECTED RESTRICTION ENZYME ECOKMRR"/>
    <property type="match status" value="1"/>
</dbReference>
<dbReference type="Pfam" id="PF04471">
    <property type="entry name" value="Mrr_cat"/>
    <property type="match status" value="1"/>
</dbReference>
<protein>
    <submittedName>
        <fullName evidence="2">Restriction system protein</fullName>
    </submittedName>
</protein>
<dbReference type="GO" id="GO:0015666">
    <property type="term" value="F:restriction endodeoxyribonuclease activity"/>
    <property type="evidence" value="ECO:0007669"/>
    <property type="project" value="TreeGrafter"/>
</dbReference>
<organism evidence="2 3">
    <name type="scientific">Thermomonas hydrothermalis</name>
    <dbReference type="NCBI Taxonomy" id="213588"/>
    <lineage>
        <taxon>Bacteria</taxon>
        <taxon>Pseudomonadati</taxon>
        <taxon>Pseudomonadota</taxon>
        <taxon>Gammaproteobacteria</taxon>
        <taxon>Lysobacterales</taxon>
        <taxon>Lysobacteraceae</taxon>
        <taxon>Thermomonas</taxon>
    </lineage>
</organism>